<dbReference type="GO" id="GO:0006281">
    <property type="term" value="P:DNA repair"/>
    <property type="evidence" value="ECO:0007669"/>
    <property type="project" value="InterPro"/>
</dbReference>
<dbReference type="GO" id="GO:0003824">
    <property type="term" value="F:catalytic activity"/>
    <property type="evidence" value="ECO:0007669"/>
    <property type="project" value="InterPro"/>
</dbReference>
<dbReference type="InterPro" id="IPR036217">
    <property type="entry name" value="MethylDNA_cys_MeTrfase_DNAb"/>
</dbReference>
<reference evidence="3" key="1">
    <citation type="submission" date="2020-12" db="EMBL/GenBank/DDBJ databases">
        <title>Leucobacter sp. CAS1, isolated from Chromium sludge.</title>
        <authorList>
            <person name="Xu Z."/>
        </authorList>
    </citation>
    <scope>NUCLEOTIDE SEQUENCE</scope>
    <source>
        <strain evidence="3">CSA1</strain>
    </source>
</reference>
<dbReference type="InterPro" id="IPR036388">
    <property type="entry name" value="WH-like_DNA-bd_sf"/>
</dbReference>
<name>A0A934QBF0_9MICO</name>
<evidence type="ECO:0000313" key="4">
    <source>
        <dbReference type="Proteomes" id="UP000608530"/>
    </source>
</evidence>
<dbReference type="InterPro" id="IPR014048">
    <property type="entry name" value="MethylDNA_cys_MeTrfase_DNA-bd"/>
</dbReference>
<dbReference type="AlphaFoldDB" id="A0A934QBF0"/>
<dbReference type="EMBL" id="JAEHOH010000021">
    <property type="protein sequence ID" value="MBK0420084.1"/>
    <property type="molecule type" value="Genomic_DNA"/>
</dbReference>
<feature type="domain" description="Methylated-DNA-[protein]-cysteine S-methyltransferase DNA binding" evidence="2">
    <location>
        <begin position="5"/>
        <end position="63"/>
    </location>
</feature>
<comment type="caution">
    <text evidence="3">The sequence shown here is derived from an EMBL/GenBank/DDBJ whole genome shotgun (WGS) entry which is preliminary data.</text>
</comment>
<keyword evidence="4" id="KW-1185">Reference proteome</keyword>
<accession>A0A934QBF0</accession>
<evidence type="ECO:0000313" key="3">
    <source>
        <dbReference type="EMBL" id="MBK0420084.1"/>
    </source>
</evidence>
<dbReference type="Proteomes" id="UP000608530">
    <property type="component" value="Unassembled WGS sequence"/>
</dbReference>
<proteinExistence type="predicted"/>
<dbReference type="CDD" id="cd06445">
    <property type="entry name" value="ATase"/>
    <property type="match status" value="1"/>
</dbReference>
<dbReference type="SUPFAM" id="SSF46767">
    <property type="entry name" value="Methylated DNA-protein cysteine methyltransferase, C-terminal domain"/>
    <property type="match status" value="1"/>
</dbReference>
<dbReference type="Pfam" id="PF01035">
    <property type="entry name" value="DNA_binding_1"/>
    <property type="match status" value="1"/>
</dbReference>
<protein>
    <submittedName>
        <fullName evidence="3">MGMT family protein</fullName>
    </submittedName>
</protein>
<dbReference type="RefSeq" id="WP_200116224.1">
    <property type="nucleotide sequence ID" value="NZ_JAEHOH010000021.1"/>
</dbReference>
<evidence type="ECO:0000259" key="2">
    <source>
        <dbReference type="Pfam" id="PF01035"/>
    </source>
</evidence>
<keyword evidence="1" id="KW-0227">DNA damage</keyword>
<dbReference type="PANTHER" id="PTHR42942:SF1">
    <property type="entry name" value="ALKYLTRANSFERASE-LIKE PROTEIN 1"/>
    <property type="match status" value="1"/>
</dbReference>
<dbReference type="InterPro" id="IPR052520">
    <property type="entry name" value="ATL_DNA_repair"/>
</dbReference>
<evidence type="ECO:0000256" key="1">
    <source>
        <dbReference type="ARBA" id="ARBA00022763"/>
    </source>
</evidence>
<sequence length="112" mass="12090">MPSPEFVEEVLDVVSRIPEGRVMTYGDVARAIGSRAPRAVGMVMAHYGHTVPWWRVVPASGGPPQGHDAEALPHYLAEATPLRGAPAPGEFRIALAEARLDIDHEIYAEIAP</sequence>
<dbReference type="PANTHER" id="PTHR42942">
    <property type="entry name" value="6-O-METHYLGUANINE DNA METHYLTRANSFERASE"/>
    <property type="match status" value="1"/>
</dbReference>
<organism evidence="3 4">
    <name type="scientific">Leucobacter chromiisoli</name>
    <dbReference type="NCBI Taxonomy" id="2796471"/>
    <lineage>
        <taxon>Bacteria</taxon>
        <taxon>Bacillati</taxon>
        <taxon>Actinomycetota</taxon>
        <taxon>Actinomycetes</taxon>
        <taxon>Micrococcales</taxon>
        <taxon>Microbacteriaceae</taxon>
        <taxon>Leucobacter</taxon>
    </lineage>
</organism>
<dbReference type="Gene3D" id="1.10.10.10">
    <property type="entry name" value="Winged helix-like DNA-binding domain superfamily/Winged helix DNA-binding domain"/>
    <property type="match status" value="1"/>
</dbReference>
<gene>
    <name evidence="3" type="ORF">JD276_13685</name>
</gene>